<dbReference type="PANTHER" id="PTHR35936">
    <property type="entry name" value="MEMBRANE-BOUND LYTIC MUREIN TRANSGLYCOSYLASE F"/>
    <property type="match status" value="1"/>
</dbReference>
<comment type="caution">
    <text evidence="7">The sequence shown here is derived from an EMBL/GenBank/DDBJ whole genome shotgun (WGS) entry which is preliminary data.</text>
</comment>
<dbReference type="Proteomes" id="UP000700706">
    <property type="component" value="Unassembled WGS sequence"/>
</dbReference>
<dbReference type="Gene3D" id="3.40.190.10">
    <property type="entry name" value="Periplasmic binding protein-like II"/>
    <property type="match status" value="2"/>
</dbReference>
<dbReference type="SMART" id="SM00062">
    <property type="entry name" value="PBPb"/>
    <property type="match status" value="1"/>
</dbReference>
<dbReference type="InterPro" id="IPR018313">
    <property type="entry name" value="SBP_3_CS"/>
</dbReference>
<dbReference type="InterPro" id="IPR001638">
    <property type="entry name" value="Solute-binding_3/MltF_N"/>
</dbReference>
<sequence length="282" mass="30880">MFGKILSAAAAIAVLALAGSPAQAGQTLDRVMSTKVLNVATNANWPPQGFLNDANELDGFDIDMAKEIAKRLGVEVKFDTPEWQVMTGGRWQGRWDVAVGSITPTKPRSQVLDFPAVYYFSPYVFVVHKDSKATKRSDLNGKVIGVETSTTSEDYINRRLQIDAPDVPAFTYDVEPGEVRTYPGSIEPFDDLRLGDGMRIDAIVAPEQTALGAIKNGYPVKVLPGDYAFFEPLVVVADKGDAEWDAKLKEIIGAMRADGTISKFSQKWYGRDYSQMTVSTAK</sequence>
<feature type="domain" description="Solute-binding protein family 3/N-terminal" evidence="6">
    <location>
        <begin position="36"/>
        <end position="272"/>
    </location>
</feature>
<comment type="subcellular location">
    <subcellularLocation>
        <location evidence="1">Cell envelope</location>
    </subcellularLocation>
</comment>
<dbReference type="PANTHER" id="PTHR35936:SF17">
    <property type="entry name" value="ARGININE-BINDING EXTRACELLULAR PROTEIN ARTP"/>
    <property type="match status" value="1"/>
</dbReference>
<evidence type="ECO:0000313" key="8">
    <source>
        <dbReference type="Proteomes" id="UP000700706"/>
    </source>
</evidence>
<evidence type="ECO:0000313" key="7">
    <source>
        <dbReference type="EMBL" id="MBW8728016.1"/>
    </source>
</evidence>
<comment type="similarity">
    <text evidence="2 4">Belongs to the bacterial solute-binding protein 3 family.</text>
</comment>
<dbReference type="AlphaFoldDB" id="A0A952KJR0"/>
<keyword evidence="3 5" id="KW-0732">Signal</keyword>
<evidence type="ECO:0000256" key="3">
    <source>
        <dbReference type="ARBA" id="ARBA00022729"/>
    </source>
</evidence>
<evidence type="ECO:0000256" key="2">
    <source>
        <dbReference type="ARBA" id="ARBA00010333"/>
    </source>
</evidence>
<dbReference type="Pfam" id="PF00497">
    <property type="entry name" value="SBP_bac_3"/>
    <property type="match status" value="1"/>
</dbReference>
<dbReference type="EMBL" id="JAEKLZ010000338">
    <property type="protein sequence ID" value="MBW8728016.1"/>
    <property type="molecule type" value="Genomic_DNA"/>
</dbReference>
<dbReference type="PROSITE" id="PS01039">
    <property type="entry name" value="SBP_BACTERIAL_3"/>
    <property type="match status" value="1"/>
</dbReference>
<protein>
    <submittedName>
        <fullName evidence="7">Transporter substrate-binding domain-containing protein</fullName>
    </submittedName>
</protein>
<evidence type="ECO:0000256" key="1">
    <source>
        <dbReference type="ARBA" id="ARBA00004196"/>
    </source>
</evidence>
<evidence type="ECO:0000256" key="4">
    <source>
        <dbReference type="RuleBase" id="RU003744"/>
    </source>
</evidence>
<proteinExistence type="inferred from homology"/>
<organism evidence="7 8">
    <name type="scientific">Inquilinus limosus</name>
    <dbReference type="NCBI Taxonomy" id="171674"/>
    <lineage>
        <taxon>Bacteria</taxon>
        <taxon>Pseudomonadati</taxon>
        <taxon>Pseudomonadota</taxon>
        <taxon>Alphaproteobacteria</taxon>
        <taxon>Rhodospirillales</taxon>
        <taxon>Rhodospirillaceae</taxon>
        <taxon>Inquilinus</taxon>
    </lineage>
</organism>
<reference evidence="7" key="1">
    <citation type="submission" date="2020-06" db="EMBL/GenBank/DDBJ databases">
        <title>Stable isotope informed genome-resolved metagenomics uncovers potential trophic interactions in rhizosphere soil.</title>
        <authorList>
            <person name="Starr E.P."/>
            <person name="Shi S."/>
            <person name="Blazewicz S.J."/>
            <person name="Koch B.J."/>
            <person name="Probst A.J."/>
            <person name="Hungate B.A."/>
            <person name="Pett-Ridge J."/>
            <person name="Firestone M.K."/>
            <person name="Banfield J.F."/>
        </authorList>
    </citation>
    <scope>NUCLEOTIDE SEQUENCE</scope>
    <source>
        <strain evidence="7">YM_69_17</strain>
    </source>
</reference>
<feature type="chain" id="PRO_5038061989" evidence="5">
    <location>
        <begin position="25"/>
        <end position="282"/>
    </location>
</feature>
<evidence type="ECO:0000259" key="6">
    <source>
        <dbReference type="SMART" id="SM00062"/>
    </source>
</evidence>
<evidence type="ECO:0000256" key="5">
    <source>
        <dbReference type="SAM" id="SignalP"/>
    </source>
</evidence>
<dbReference type="SUPFAM" id="SSF53850">
    <property type="entry name" value="Periplasmic binding protein-like II"/>
    <property type="match status" value="1"/>
</dbReference>
<feature type="signal peptide" evidence="5">
    <location>
        <begin position="1"/>
        <end position="24"/>
    </location>
</feature>
<gene>
    <name evidence="7" type="ORF">JF625_23090</name>
</gene>
<name>A0A952KJR0_9PROT</name>
<dbReference type="GO" id="GO:0030313">
    <property type="term" value="C:cell envelope"/>
    <property type="evidence" value="ECO:0007669"/>
    <property type="project" value="UniProtKB-SubCell"/>
</dbReference>
<accession>A0A952KJR0</accession>